<feature type="region of interest" description="Disordered" evidence="8">
    <location>
        <begin position="1"/>
        <end position="102"/>
    </location>
</feature>
<dbReference type="Pfam" id="PF01699">
    <property type="entry name" value="Na_Ca_ex"/>
    <property type="match status" value="2"/>
</dbReference>
<feature type="domain" description="Sodium/calcium exchanger membrane region" evidence="10">
    <location>
        <begin position="478"/>
        <end position="614"/>
    </location>
</feature>
<evidence type="ECO:0000256" key="2">
    <source>
        <dbReference type="ARBA" id="ARBA00022448"/>
    </source>
</evidence>
<keyword evidence="4 9" id="KW-0812">Transmembrane</keyword>
<feature type="transmembrane region" description="Helical" evidence="9">
    <location>
        <begin position="504"/>
        <end position="521"/>
    </location>
</feature>
<evidence type="ECO:0000313" key="12">
    <source>
        <dbReference type="Proteomes" id="UP000265515"/>
    </source>
</evidence>
<dbReference type="GO" id="GO:0012505">
    <property type="term" value="C:endomembrane system"/>
    <property type="evidence" value="ECO:0007669"/>
    <property type="project" value="UniProtKB-SubCell"/>
</dbReference>
<feature type="transmembrane region" description="Helical" evidence="9">
    <location>
        <begin position="170"/>
        <end position="196"/>
    </location>
</feature>
<dbReference type="AlphaFoldDB" id="A0A388K5U4"/>
<evidence type="ECO:0000256" key="7">
    <source>
        <dbReference type="ARBA" id="ARBA00023136"/>
    </source>
</evidence>
<dbReference type="Gene3D" id="1.20.1420.30">
    <property type="entry name" value="NCX, central ion-binding region"/>
    <property type="match status" value="2"/>
</dbReference>
<feature type="transmembrane region" description="Helical" evidence="9">
    <location>
        <begin position="602"/>
        <end position="620"/>
    </location>
</feature>
<proteinExistence type="predicted"/>
<dbReference type="OrthoDB" id="1699231at2759"/>
<protein>
    <recommendedName>
        <fullName evidence="10">Sodium/calcium exchanger membrane region domain-containing protein</fullName>
    </recommendedName>
</protein>
<evidence type="ECO:0000259" key="10">
    <source>
        <dbReference type="Pfam" id="PF01699"/>
    </source>
</evidence>
<feature type="compositionally biased region" description="Polar residues" evidence="8">
    <location>
        <begin position="39"/>
        <end position="53"/>
    </location>
</feature>
<feature type="transmembrane region" description="Helical" evidence="9">
    <location>
        <begin position="288"/>
        <end position="308"/>
    </location>
</feature>
<feature type="region of interest" description="Disordered" evidence="8">
    <location>
        <begin position="349"/>
        <end position="386"/>
    </location>
</feature>
<feature type="domain" description="Sodium/calcium exchanger membrane region" evidence="10">
    <location>
        <begin position="186"/>
        <end position="340"/>
    </location>
</feature>
<dbReference type="EMBL" id="BFEA01000061">
    <property type="protein sequence ID" value="GBG65396.1"/>
    <property type="molecule type" value="Genomic_DNA"/>
</dbReference>
<feature type="region of interest" description="Disordered" evidence="8">
    <location>
        <begin position="434"/>
        <end position="463"/>
    </location>
</feature>
<keyword evidence="7 9" id="KW-0472">Membrane</keyword>
<dbReference type="STRING" id="69332.A0A388K5U4"/>
<keyword evidence="12" id="KW-1185">Reference proteome</keyword>
<evidence type="ECO:0000256" key="8">
    <source>
        <dbReference type="SAM" id="MobiDB-lite"/>
    </source>
</evidence>
<evidence type="ECO:0000256" key="1">
    <source>
        <dbReference type="ARBA" id="ARBA00004127"/>
    </source>
</evidence>
<reference evidence="11 12" key="1">
    <citation type="journal article" date="2018" name="Cell">
        <title>The Chara Genome: Secondary Complexity and Implications for Plant Terrestrialization.</title>
        <authorList>
            <person name="Nishiyama T."/>
            <person name="Sakayama H."/>
            <person name="Vries J.D."/>
            <person name="Buschmann H."/>
            <person name="Saint-Marcoux D."/>
            <person name="Ullrich K.K."/>
            <person name="Haas F.B."/>
            <person name="Vanderstraeten L."/>
            <person name="Becker D."/>
            <person name="Lang D."/>
            <person name="Vosolsobe S."/>
            <person name="Rombauts S."/>
            <person name="Wilhelmsson P.K.I."/>
            <person name="Janitza P."/>
            <person name="Kern R."/>
            <person name="Heyl A."/>
            <person name="Rumpler F."/>
            <person name="Villalobos L.I.A.C."/>
            <person name="Clay J.M."/>
            <person name="Skokan R."/>
            <person name="Toyoda A."/>
            <person name="Suzuki Y."/>
            <person name="Kagoshima H."/>
            <person name="Schijlen E."/>
            <person name="Tajeshwar N."/>
            <person name="Catarino B."/>
            <person name="Hetherington A.J."/>
            <person name="Saltykova A."/>
            <person name="Bonnot C."/>
            <person name="Breuninger H."/>
            <person name="Symeonidi A."/>
            <person name="Radhakrishnan G.V."/>
            <person name="Van Nieuwerburgh F."/>
            <person name="Deforce D."/>
            <person name="Chang C."/>
            <person name="Karol K.G."/>
            <person name="Hedrich R."/>
            <person name="Ulvskov P."/>
            <person name="Glockner G."/>
            <person name="Delwiche C.F."/>
            <person name="Petrasek J."/>
            <person name="Van de Peer Y."/>
            <person name="Friml J."/>
            <person name="Beilby M."/>
            <person name="Dolan L."/>
            <person name="Kohara Y."/>
            <person name="Sugano S."/>
            <person name="Fujiyama A."/>
            <person name="Delaux P.-M."/>
            <person name="Quint M."/>
            <person name="TheiBen G."/>
            <person name="Hagemann M."/>
            <person name="Harholt J."/>
            <person name="Dunand C."/>
            <person name="Zachgo S."/>
            <person name="Langdale J."/>
            <person name="Maumus F."/>
            <person name="Straeten D.V.D."/>
            <person name="Gould S.B."/>
            <person name="Rensing S.A."/>
        </authorList>
    </citation>
    <scope>NUCLEOTIDE SEQUENCE [LARGE SCALE GENOMIC DNA]</scope>
    <source>
        <strain evidence="11 12">S276</strain>
    </source>
</reference>
<evidence type="ECO:0000256" key="3">
    <source>
        <dbReference type="ARBA" id="ARBA00022449"/>
    </source>
</evidence>
<evidence type="ECO:0000256" key="4">
    <source>
        <dbReference type="ARBA" id="ARBA00022692"/>
    </source>
</evidence>
<name>A0A388K5U4_CHABU</name>
<accession>A0A388K5U4</accession>
<dbReference type="PANTHER" id="PTHR31503:SF22">
    <property type="entry name" value="VACUOLAR CALCIUM ION TRANSPORTER"/>
    <property type="match status" value="1"/>
</dbReference>
<dbReference type="InterPro" id="IPR004713">
    <property type="entry name" value="CaH_exchang"/>
</dbReference>
<sequence length="643" mass="68808">MDEDDESGSAGGYGSSLSLDISNDRYGRDDGERKPLLTDGSSRASFGANNRHPQQGVRISNRGVTKPGGGGRGGNSSNEIRPVFRGSNDGSRTVKNGAAGKQEAGDQVIIAPGLTVGGRRTVGGGGGGGSNSRVQLAATMGVDNKVESAGTKWWRGGSWRDVLLVPRVNWLFVFILVSFMPFSKPLIFACSLLGIAPLAERLGFVTEQLAEHSSDTIGGLLNATFGNATEMIISIFALKKGLPRVVQLSLLGSILSNMMLVLGCAFFFGGVKKQGPLPFVRSNARLGASMMLMAMTSISVTTVLHYTATERRGSHSTLDLSRACSLVMLLTYFAYITFLLRNELPKMTEERDCGGSAGEEKEGKEEGKEGKEENEEKEENEKYTPRPLLEVLRKKKKKIRKKGRRGSIGSIKEARVVCSALDRAKEQEMVPFVGAGTGSLDSEDEEMGMGRCAPSSRDGEASVTSSPDGPLLGIVDSLLWMTVITVLIALLSERLVDAIEGTSRAWQVPIAFISVIILPIVGNAAEHASAVMFALNEKLDLSISVALGSSVQIAIFVIPFCVVVGWIMGVPMDLNFQLFETSTLVLCVLMVSYILQEGKADWLRGLVLLMCYAIAGASFYQHNELAPKQEMSLKGTGTSGGAV</sequence>
<feature type="compositionally biased region" description="Basic and acidic residues" evidence="8">
    <location>
        <begin position="349"/>
        <end position="371"/>
    </location>
</feature>
<keyword evidence="2" id="KW-0813">Transport</keyword>
<dbReference type="Proteomes" id="UP000265515">
    <property type="component" value="Unassembled WGS sequence"/>
</dbReference>
<gene>
    <name evidence="11" type="ORF">CBR_g50757</name>
</gene>
<feature type="transmembrane region" description="Helical" evidence="9">
    <location>
        <begin position="471"/>
        <end position="492"/>
    </location>
</feature>
<dbReference type="Gramene" id="GBG65396">
    <property type="protein sequence ID" value="GBG65396"/>
    <property type="gene ID" value="CBR_g50757"/>
</dbReference>
<feature type="transmembrane region" description="Helical" evidence="9">
    <location>
        <begin position="320"/>
        <end position="340"/>
    </location>
</feature>
<evidence type="ECO:0000313" key="11">
    <source>
        <dbReference type="EMBL" id="GBG65396.1"/>
    </source>
</evidence>
<feature type="transmembrane region" description="Helical" evidence="9">
    <location>
        <begin position="541"/>
        <end position="566"/>
    </location>
</feature>
<keyword evidence="5 9" id="KW-1133">Transmembrane helix</keyword>
<dbReference type="InterPro" id="IPR044880">
    <property type="entry name" value="NCX_ion-bd_dom_sf"/>
</dbReference>
<feature type="transmembrane region" description="Helical" evidence="9">
    <location>
        <begin position="216"/>
        <end position="238"/>
    </location>
</feature>
<dbReference type="GO" id="GO:0009705">
    <property type="term" value="C:plant-type vacuole membrane"/>
    <property type="evidence" value="ECO:0007669"/>
    <property type="project" value="TreeGrafter"/>
</dbReference>
<organism evidence="11 12">
    <name type="scientific">Chara braunii</name>
    <name type="common">Braun's stonewort</name>
    <dbReference type="NCBI Taxonomy" id="69332"/>
    <lineage>
        <taxon>Eukaryota</taxon>
        <taxon>Viridiplantae</taxon>
        <taxon>Streptophyta</taxon>
        <taxon>Charophyceae</taxon>
        <taxon>Charales</taxon>
        <taxon>Characeae</taxon>
        <taxon>Chara</taxon>
    </lineage>
</organism>
<evidence type="ECO:0000256" key="9">
    <source>
        <dbReference type="SAM" id="Phobius"/>
    </source>
</evidence>
<comment type="caution">
    <text evidence="11">The sequence shown here is derived from an EMBL/GenBank/DDBJ whole genome shotgun (WGS) entry which is preliminary data.</text>
</comment>
<feature type="transmembrane region" description="Helical" evidence="9">
    <location>
        <begin position="578"/>
        <end position="596"/>
    </location>
</feature>
<comment type="subcellular location">
    <subcellularLocation>
        <location evidence="1">Endomembrane system</location>
        <topology evidence="1">Multi-pass membrane protein</topology>
    </subcellularLocation>
</comment>
<feature type="transmembrane region" description="Helical" evidence="9">
    <location>
        <begin position="245"/>
        <end position="268"/>
    </location>
</feature>
<feature type="compositionally biased region" description="Basic and acidic residues" evidence="8">
    <location>
        <begin position="22"/>
        <end position="36"/>
    </location>
</feature>
<dbReference type="PANTHER" id="PTHR31503">
    <property type="entry name" value="VACUOLAR CALCIUM ION TRANSPORTER"/>
    <property type="match status" value="1"/>
</dbReference>
<dbReference type="GO" id="GO:0015369">
    <property type="term" value="F:calcium:proton antiporter activity"/>
    <property type="evidence" value="ECO:0007669"/>
    <property type="project" value="UniProtKB-ARBA"/>
</dbReference>
<dbReference type="GO" id="GO:0006874">
    <property type="term" value="P:intracellular calcium ion homeostasis"/>
    <property type="evidence" value="ECO:0007669"/>
    <property type="project" value="TreeGrafter"/>
</dbReference>
<evidence type="ECO:0000256" key="6">
    <source>
        <dbReference type="ARBA" id="ARBA00023065"/>
    </source>
</evidence>
<dbReference type="InterPro" id="IPR004837">
    <property type="entry name" value="NaCa_Exmemb"/>
</dbReference>
<keyword evidence="6" id="KW-0406">Ion transport</keyword>
<keyword evidence="3" id="KW-0050">Antiport</keyword>
<evidence type="ECO:0000256" key="5">
    <source>
        <dbReference type="ARBA" id="ARBA00022989"/>
    </source>
</evidence>